<comment type="caution">
    <text evidence="2">The sequence shown here is derived from an EMBL/GenBank/DDBJ whole genome shotgun (WGS) entry which is preliminary data.</text>
</comment>
<evidence type="ECO:0000256" key="1">
    <source>
        <dbReference type="SAM" id="MobiDB-lite"/>
    </source>
</evidence>
<feature type="non-terminal residue" evidence="2">
    <location>
        <position position="1"/>
    </location>
</feature>
<evidence type="ECO:0000313" key="2">
    <source>
        <dbReference type="EMBL" id="CAG8820771.1"/>
    </source>
</evidence>
<dbReference type="Proteomes" id="UP000789405">
    <property type="component" value="Unassembled WGS sequence"/>
</dbReference>
<accession>A0A9N9KDJ9</accession>
<feature type="region of interest" description="Disordered" evidence="1">
    <location>
        <begin position="73"/>
        <end position="121"/>
    </location>
</feature>
<feature type="compositionally biased region" description="Basic and acidic residues" evidence="1">
    <location>
        <begin position="89"/>
        <end position="99"/>
    </location>
</feature>
<dbReference type="AlphaFoldDB" id="A0A9N9KDJ9"/>
<proteinExistence type="predicted"/>
<gene>
    <name evidence="2" type="ORF">DERYTH_LOCUS27013</name>
</gene>
<evidence type="ECO:0000313" key="3">
    <source>
        <dbReference type="Proteomes" id="UP000789405"/>
    </source>
</evidence>
<keyword evidence="3" id="KW-1185">Reference proteome</keyword>
<name>A0A9N9KDJ9_9GLOM</name>
<reference evidence="2" key="1">
    <citation type="submission" date="2021-06" db="EMBL/GenBank/DDBJ databases">
        <authorList>
            <person name="Kallberg Y."/>
            <person name="Tangrot J."/>
            <person name="Rosling A."/>
        </authorList>
    </citation>
    <scope>NUCLEOTIDE SEQUENCE</scope>
    <source>
        <strain evidence="2">MA453B</strain>
    </source>
</reference>
<organism evidence="2 3">
    <name type="scientific">Dentiscutata erythropus</name>
    <dbReference type="NCBI Taxonomy" id="1348616"/>
    <lineage>
        <taxon>Eukaryota</taxon>
        <taxon>Fungi</taxon>
        <taxon>Fungi incertae sedis</taxon>
        <taxon>Mucoromycota</taxon>
        <taxon>Glomeromycotina</taxon>
        <taxon>Glomeromycetes</taxon>
        <taxon>Diversisporales</taxon>
        <taxon>Gigasporaceae</taxon>
        <taxon>Dentiscutata</taxon>
    </lineage>
</organism>
<sequence>IDTDNGEGNSVQHTIKEILNYNPPKSLISGIYPYENVEFTSQGPNTQYWCGDKLCLPETTVQNKTLSEVETVNRTEALYEKSKKSKNSSSDHRSNENQKRLPVLKTPTPRYKEEFNNFSRA</sequence>
<protein>
    <submittedName>
        <fullName evidence="2">10974_t:CDS:1</fullName>
    </submittedName>
</protein>
<feature type="compositionally biased region" description="Basic and acidic residues" evidence="1">
    <location>
        <begin position="73"/>
        <end position="82"/>
    </location>
</feature>
<dbReference type="EMBL" id="CAJVPY010059781">
    <property type="protein sequence ID" value="CAG8820771.1"/>
    <property type="molecule type" value="Genomic_DNA"/>
</dbReference>
<feature type="non-terminal residue" evidence="2">
    <location>
        <position position="121"/>
    </location>
</feature>